<evidence type="ECO:0000256" key="5">
    <source>
        <dbReference type="SAM" id="Phobius"/>
    </source>
</evidence>
<feature type="transmembrane region" description="Helical" evidence="5">
    <location>
        <begin position="49"/>
        <end position="74"/>
    </location>
</feature>
<feature type="transmembrane region" description="Helical" evidence="5">
    <location>
        <begin position="331"/>
        <end position="350"/>
    </location>
</feature>
<dbReference type="Gene3D" id="1.20.1250.20">
    <property type="entry name" value="MFS general substrate transporter like domains"/>
    <property type="match status" value="2"/>
</dbReference>
<keyword evidence="3 5" id="KW-1133">Transmembrane helix</keyword>
<evidence type="ECO:0000259" key="6">
    <source>
        <dbReference type="PROSITE" id="PS50850"/>
    </source>
</evidence>
<dbReference type="InterPro" id="IPR018043">
    <property type="entry name" value="Na/Gal_symport_CS"/>
</dbReference>
<dbReference type="PANTHER" id="PTHR23528:SF1">
    <property type="entry name" value="MAJOR FACILITATOR SUPERFAMILY (MFS) PROFILE DOMAIN-CONTAINING PROTEIN"/>
    <property type="match status" value="1"/>
</dbReference>
<reference evidence="8" key="1">
    <citation type="submission" date="2017-04" db="EMBL/GenBank/DDBJ databases">
        <authorList>
            <person name="Varghese N."/>
            <person name="Submissions S."/>
        </authorList>
    </citation>
    <scope>NUCLEOTIDE SEQUENCE [LARGE SCALE GENOMIC DNA]</scope>
    <source>
        <strain evidence="8">VKM Ac-2121</strain>
    </source>
</reference>
<feature type="transmembrane region" description="Helical" evidence="5">
    <location>
        <begin position="121"/>
        <end position="140"/>
    </location>
</feature>
<accession>A0A1X7P089</accession>
<dbReference type="OrthoDB" id="7584869at2"/>
<dbReference type="PRINTS" id="PR01035">
    <property type="entry name" value="TCRTETA"/>
</dbReference>
<feature type="transmembrane region" description="Helical" evidence="5">
    <location>
        <begin position="207"/>
        <end position="227"/>
    </location>
</feature>
<dbReference type="Proteomes" id="UP000193711">
    <property type="component" value="Unassembled WGS sequence"/>
</dbReference>
<evidence type="ECO:0000313" key="7">
    <source>
        <dbReference type="EMBL" id="SMH44138.1"/>
    </source>
</evidence>
<evidence type="ECO:0000256" key="4">
    <source>
        <dbReference type="ARBA" id="ARBA00023136"/>
    </source>
</evidence>
<comment type="subcellular location">
    <subcellularLocation>
        <location evidence="1">Cell membrane</location>
        <topology evidence="1">Multi-pass membrane protein</topology>
    </subcellularLocation>
</comment>
<evidence type="ECO:0000256" key="1">
    <source>
        <dbReference type="ARBA" id="ARBA00004651"/>
    </source>
</evidence>
<feature type="transmembrane region" description="Helical" evidence="5">
    <location>
        <begin position="146"/>
        <end position="167"/>
    </location>
</feature>
<feature type="transmembrane region" description="Helical" evidence="5">
    <location>
        <begin position="356"/>
        <end position="377"/>
    </location>
</feature>
<keyword evidence="8" id="KW-1185">Reference proteome</keyword>
<feature type="domain" description="Major facilitator superfamily (MFS) profile" evidence="6">
    <location>
        <begin position="52"/>
        <end position="452"/>
    </location>
</feature>
<protein>
    <submittedName>
        <fullName evidence="7">Na+/melibiose symporter</fullName>
    </submittedName>
</protein>
<dbReference type="InterPro" id="IPR001958">
    <property type="entry name" value="Tet-R_TetA/multi-R_MdtG-like"/>
</dbReference>
<feature type="transmembrane region" description="Helical" evidence="5">
    <location>
        <begin position="398"/>
        <end position="421"/>
    </location>
</feature>
<evidence type="ECO:0000256" key="2">
    <source>
        <dbReference type="ARBA" id="ARBA00022692"/>
    </source>
</evidence>
<keyword evidence="2 5" id="KW-0812">Transmembrane</keyword>
<dbReference type="AlphaFoldDB" id="A0A1X7P089"/>
<feature type="transmembrane region" description="Helical" evidence="5">
    <location>
        <begin position="427"/>
        <end position="446"/>
    </location>
</feature>
<sequence length="452" mass="47444">MRDQDAQPPIPTAGAFPIPGALASEDAVQQTAAADLGGTPEPPKVSKGWITLLALGLFGAYLAFVTPIAISLAIQVQALAPGNEEYLGVLLGVGSLAALLVGPLGGQLSDRTRTRLGRRRPWILIGTVIGLIGLTVMAAAPNVLVLGIGWVIAQIGWSQTVNNFTTLQADKLPERQRGTVGAITGFATMVAPVFGAVIGGTLASQPFLLFLVPGGIALVLVLVFVAFMKEEDSRNAPTEQTLTAGIVLSKYVFNPRTYPDFSWNWLGRFLFFFGLTLNTSYTAFFFSSRLDIPVDEIGGTVATVGLLGIVGTIIGVFAGGFLSDKLRRRKAFVLGSGVLFAAGSLVMLLANDLPLLIVGAFMGNLAIGVFSAVDQALFLDVLPERATEAGRFVNLTQFATTIPQALAPLLASVILAIGAGADGARDYSMLYILAAVFTLLGGLVVLRVRSVR</sequence>
<dbReference type="Pfam" id="PF07690">
    <property type="entry name" value="MFS_1"/>
    <property type="match status" value="1"/>
</dbReference>
<keyword evidence="4 5" id="KW-0472">Membrane</keyword>
<dbReference type="InterPro" id="IPR011701">
    <property type="entry name" value="MFS"/>
</dbReference>
<dbReference type="InterPro" id="IPR020846">
    <property type="entry name" value="MFS_dom"/>
</dbReference>
<dbReference type="PANTHER" id="PTHR23528">
    <property type="match status" value="1"/>
</dbReference>
<dbReference type="PROSITE" id="PS00872">
    <property type="entry name" value="NA_GALACTOSIDE_SYMP"/>
    <property type="match status" value="1"/>
</dbReference>
<gene>
    <name evidence="7" type="ORF">SAMN06295885_2304</name>
</gene>
<dbReference type="GO" id="GO:0005886">
    <property type="term" value="C:plasma membrane"/>
    <property type="evidence" value="ECO:0007669"/>
    <property type="project" value="UniProtKB-SubCell"/>
</dbReference>
<feature type="transmembrane region" description="Helical" evidence="5">
    <location>
        <begin position="179"/>
        <end position="201"/>
    </location>
</feature>
<feature type="transmembrane region" description="Helical" evidence="5">
    <location>
        <begin position="265"/>
        <end position="285"/>
    </location>
</feature>
<dbReference type="SUPFAM" id="SSF103473">
    <property type="entry name" value="MFS general substrate transporter"/>
    <property type="match status" value="1"/>
</dbReference>
<dbReference type="GO" id="GO:0006814">
    <property type="term" value="P:sodium ion transport"/>
    <property type="evidence" value="ECO:0007669"/>
    <property type="project" value="InterPro"/>
</dbReference>
<name>A0A1X7P089_9MICO</name>
<dbReference type="GO" id="GO:0022857">
    <property type="term" value="F:transmembrane transporter activity"/>
    <property type="evidence" value="ECO:0007669"/>
    <property type="project" value="InterPro"/>
</dbReference>
<dbReference type="InterPro" id="IPR036259">
    <property type="entry name" value="MFS_trans_sf"/>
</dbReference>
<dbReference type="RefSeq" id="WP_085476732.1">
    <property type="nucleotide sequence ID" value="NZ_FXBM01000002.1"/>
</dbReference>
<proteinExistence type="predicted"/>
<dbReference type="EMBL" id="FXBM01000002">
    <property type="protein sequence ID" value="SMH44138.1"/>
    <property type="molecule type" value="Genomic_DNA"/>
</dbReference>
<dbReference type="PROSITE" id="PS50850">
    <property type="entry name" value="MFS"/>
    <property type="match status" value="1"/>
</dbReference>
<feature type="transmembrane region" description="Helical" evidence="5">
    <location>
        <begin position="86"/>
        <end position="109"/>
    </location>
</feature>
<evidence type="ECO:0000313" key="8">
    <source>
        <dbReference type="Proteomes" id="UP000193711"/>
    </source>
</evidence>
<evidence type="ECO:0000256" key="3">
    <source>
        <dbReference type="ARBA" id="ARBA00022989"/>
    </source>
</evidence>
<feature type="transmembrane region" description="Helical" evidence="5">
    <location>
        <begin position="297"/>
        <end position="319"/>
    </location>
</feature>
<organism evidence="7 8">
    <name type="scientific">Rathayibacter oskolensis</name>
    <dbReference type="NCBI Taxonomy" id="1891671"/>
    <lineage>
        <taxon>Bacteria</taxon>
        <taxon>Bacillati</taxon>
        <taxon>Actinomycetota</taxon>
        <taxon>Actinomycetes</taxon>
        <taxon>Micrococcales</taxon>
        <taxon>Microbacteriaceae</taxon>
        <taxon>Rathayibacter</taxon>
    </lineage>
</organism>